<dbReference type="GO" id="GO:0003677">
    <property type="term" value="F:DNA binding"/>
    <property type="evidence" value="ECO:0007669"/>
    <property type="project" value="InterPro"/>
</dbReference>
<keyword evidence="6" id="KW-1133">Transmembrane helix</keyword>
<evidence type="ECO:0000259" key="8">
    <source>
        <dbReference type="SMART" id="SM00479"/>
    </source>
</evidence>
<accession>A0A4R5PMS3</accession>
<keyword evidence="6" id="KW-0812">Transmembrane</keyword>
<evidence type="ECO:0000313" key="9">
    <source>
        <dbReference type="EMBL" id="TDH38219.1"/>
    </source>
</evidence>
<dbReference type="InterPro" id="IPR006054">
    <property type="entry name" value="DnaQ"/>
</dbReference>
<dbReference type="SMART" id="SM00479">
    <property type="entry name" value="EXOIII"/>
    <property type="match status" value="1"/>
</dbReference>
<dbReference type="Proteomes" id="UP000295131">
    <property type="component" value="Unassembled WGS sequence"/>
</dbReference>
<comment type="catalytic activity">
    <reaction evidence="4">
        <text>DNA(n) + a 2'-deoxyribonucleoside 5'-triphosphate = DNA(n+1) + diphosphate</text>
        <dbReference type="Rhea" id="RHEA:22508"/>
        <dbReference type="Rhea" id="RHEA-COMP:17339"/>
        <dbReference type="Rhea" id="RHEA-COMP:17340"/>
        <dbReference type="ChEBI" id="CHEBI:33019"/>
        <dbReference type="ChEBI" id="CHEBI:61560"/>
        <dbReference type="ChEBI" id="CHEBI:173112"/>
        <dbReference type="EC" id="2.7.7.7"/>
    </reaction>
</comment>
<dbReference type="EC" id="2.7.7.7" evidence="1"/>
<keyword evidence="10" id="KW-1185">Reference proteome</keyword>
<dbReference type="EMBL" id="SMSI01000001">
    <property type="protein sequence ID" value="TDH38219.1"/>
    <property type="molecule type" value="Genomic_DNA"/>
</dbReference>
<dbReference type="Pfam" id="PF00929">
    <property type="entry name" value="RNase_T"/>
    <property type="match status" value="1"/>
</dbReference>
<protein>
    <recommendedName>
        <fullName evidence="1">DNA-directed DNA polymerase</fullName>
        <ecNumber evidence="1">2.7.7.7</ecNumber>
    </recommendedName>
</protein>
<dbReference type="SUPFAM" id="SSF53098">
    <property type="entry name" value="Ribonuclease H-like"/>
    <property type="match status" value="1"/>
</dbReference>
<dbReference type="Gene3D" id="3.30.450.20">
    <property type="entry name" value="PAS domain"/>
    <property type="match status" value="1"/>
</dbReference>
<feature type="domain" description="PAS" evidence="7">
    <location>
        <begin position="149"/>
        <end position="215"/>
    </location>
</feature>
<dbReference type="GO" id="GO:0008408">
    <property type="term" value="F:3'-5' exonuclease activity"/>
    <property type="evidence" value="ECO:0007669"/>
    <property type="project" value="TreeGrafter"/>
</dbReference>
<evidence type="ECO:0000256" key="2">
    <source>
        <dbReference type="ARBA" id="ARBA00025483"/>
    </source>
</evidence>
<gene>
    <name evidence="9" type="ORF">E2A64_03610</name>
</gene>
<dbReference type="InterPro" id="IPR035965">
    <property type="entry name" value="PAS-like_dom_sf"/>
</dbReference>
<dbReference type="SUPFAM" id="SSF55785">
    <property type="entry name" value="PYP-like sensor domain (PAS domain)"/>
    <property type="match status" value="1"/>
</dbReference>
<evidence type="ECO:0000256" key="6">
    <source>
        <dbReference type="SAM" id="Phobius"/>
    </source>
</evidence>
<reference evidence="9 10" key="1">
    <citation type="journal article" date="2013" name="Int. J. Syst. Evol. Microbiol.">
        <title>Hoeflea suaedae sp. nov., an endophytic bacterium isolated from the root of the halophyte Suaeda maritima.</title>
        <authorList>
            <person name="Chung E.J."/>
            <person name="Park J.A."/>
            <person name="Pramanik P."/>
            <person name="Bibi F."/>
            <person name="Jeon C.O."/>
            <person name="Chung Y.R."/>
        </authorList>
    </citation>
    <scope>NUCLEOTIDE SEQUENCE [LARGE SCALE GENOMIC DNA]</scope>
    <source>
        <strain evidence="9 10">YC6898</strain>
    </source>
</reference>
<evidence type="ECO:0000256" key="1">
    <source>
        <dbReference type="ARBA" id="ARBA00012417"/>
    </source>
</evidence>
<evidence type="ECO:0000259" key="7">
    <source>
        <dbReference type="SMART" id="SM00091"/>
    </source>
</evidence>
<dbReference type="SMART" id="SM00091">
    <property type="entry name" value="PAS"/>
    <property type="match status" value="1"/>
</dbReference>
<evidence type="ECO:0000256" key="4">
    <source>
        <dbReference type="ARBA" id="ARBA00049244"/>
    </source>
</evidence>
<proteinExistence type="predicted"/>
<keyword evidence="6" id="KW-0472">Membrane</keyword>
<feature type="coiled-coil region" evidence="5">
    <location>
        <begin position="119"/>
        <end position="157"/>
    </location>
</feature>
<dbReference type="PANTHER" id="PTHR30231">
    <property type="entry name" value="DNA POLYMERASE III SUBUNIT EPSILON"/>
    <property type="match status" value="1"/>
</dbReference>
<dbReference type="Gene3D" id="3.30.420.10">
    <property type="entry name" value="Ribonuclease H-like superfamily/Ribonuclease H"/>
    <property type="match status" value="1"/>
</dbReference>
<dbReference type="CDD" id="cd06127">
    <property type="entry name" value="DEDDh"/>
    <property type="match status" value="1"/>
</dbReference>
<comment type="subunit">
    <text evidence="3">DNA polymerase III contains a core (composed of alpha, epsilon and theta chains) that associates with a tau subunit. This core dimerizes to form the POLIII' complex. PolIII' associates with the gamma complex (composed of gamma, delta, delta', psi and chi chains) and with the beta chain to form the complete DNA polymerase III complex.</text>
</comment>
<dbReference type="InterPro" id="IPR013520">
    <property type="entry name" value="Ribonucl_H"/>
</dbReference>
<dbReference type="AlphaFoldDB" id="A0A4R5PMS3"/>
<dbReference type="GO" id="GO:0005829">
    <property type="term" value="C:cytosol"/>
    <property type="evidence" value="ECO:0007669"/>
    <property type="project" value="TreeGrafter"/>
</dbReference>
<dbReference type="InterPro" id="IPR036397">
    <property type="entry name" value="RNaseH_sf"/>
</dbReference>
<feature type="transmembrane region" description="Helical" evidence="6">
    <location>
        <begin position="21"/>
        <end position="42"/>
    </location>
</feature>
<evidence type="ECO:0000256" key="5">
    <source>
        <dbReference type="SAM" id="Coils"/>
    </source>
</evidence>
<dbReference type="FunFam" id="3.30.420.10:FF:000045">
    <property type="entry name" value="3'-5' exonuclease DinG"/>
    <property type="match status" value="1"/>
</dbReference>
<dbReference type="NCBIfam" id="TIGR00573">
    <property type="entry name" value="dnaq"/>
    <property type="match status" value="1"/>
</dbReference>
<sequence length="716" mass="78175">MRGVMSLVDRLAGKLSLRLRIFLFFALAALASIALIGVAGYFALTATQVEDRPFVLRAGIVSGFGILGILTAIWYQFDSHVARPIERLGRYARATAHGDGLSEAAMPEARFLGYLAPALGDLSRSLEKARGEREAAVEEATARAERQKARLEFILQDLSDGILICNREHEVLLYNPAAVEILSGIGRIGLRRSVFEVLAPEPVRHNLARLEKRVRDGRHDTHDLGLSQPFAALGADGRTMLEATMTLTLVPGSQEPQGYVLAFSDETEMLAASAEAERKVIALAERIREHAGSLHLVGEMLAADPALDGRARDLTAAIMDEIRLLAETSDELDRLAVEELSRTWPMGPVLGTTLFALVRDRVRMKLPPETRCPKQIAILCDSAAIAALSARLCEWVAKRGGEALLLKADPGEETGFLDIEWSGEPVSIRSIDRWLRSALDHDLGPVTAADVLARHGSDIWSDRVPDAPGRARFRIPLQMRDMSRLPVITARQIERMPVYDFDIFDEKPPAELADTPLRNLTMVVFDTETTGLEPSRGDRMISIAGVRIVNGRLLDNEIFDEFVDPGRAIPRRSTEVHGITDEMVAGAAPAGDVVRRFARFAENAVLVAHNAPFDMRFLTMAGSETGQTWHNPVLDTVLLAAHVHGAADSLTLDHLAEIYRVDLPEEVRHTALGDSLATARVFLALLGPLAAAGVSTLGEAIRASEAQAALRRKQAV</sequence>
<dbReference type="GO" id="GO:0045004">
    <property type="term" value="P:DNA replication proofreading"/>
    <property type="evidence" value="ECO:0007669"/>
    <property type="project" value="TreeGrafter"/>
</dbReference>
<comment type="caution">
    <text evidence="9">The sequence shown here is derived from an EMBL/GenBank/DDBJ whole genome shotgun (WGS) entry which is preliminary data.</text>
</comment>
<evidence type="ECO:0000256" key="3">
    <source>
        <dbReference type="ARBA" id="ARBA00026073"/>
    </source>
</evidence>
<organism evidence="9 10">
    <name type="scientific">Pseudohoeflea suaedae</name>
    <dbReference type="NCBI Taxonomy" id="877384"/>
    <lineage>
        <taxon>Bacteria</taxon>
        <taxon>Pseudomonadati</taxon>
        <taxon>Pseudomonadota</taxon>
        <taxon>Alphaproteobacteria</taxon>
        <taxon>Hyphomicrobiales</taxon>
        <taxon>Rhizobiaceae</taxon>
        <taxon>Pseudohoeflea</taxon>
    </lineage>
</organism>
<dbReference type="GO" id="GO:0003887">
    <property type="term" value="F:DNA-directed DNA polymerase activity"/>
    <property type="evidence" value="ECO:0007669"/>
    <property type="project" value="UniProtKB-EC"/>
</dbReference>
<feature type="domain" description="Exonuclease" evidence="8">
    <location>
        <begin position="521"/>
        <end position="691"/>
    </location>
</feature>
<dbReference type="InterPro" id="IPR000014">
    <property type="entry name" value="PAS"/>
</dbReference>
<feature type="transmembrane region" description="Helical" evidence="6">
    <location>
        <begin position="54"/>
        <end position="77"/>
    </location>
</feature>
<name>A0A4R5PMS3_9HYPH</name>
<dbReference type="PANTHER" id="PTHR30231:SF41">
    <property type="entry name" value="DNA POLYMERASE III SUBUNIT EPSILON"/>
    <property type="match status" value="1"/>
</dbReference>
<evidence type="ECO:0000313" key="10">
    <source>
        <dbReference type="Proteomes" id="UP000295131"/>
    </source>
</evidence>
<keyword evidence="5" id="KW-0175">Coiled coil</keyword>
<comment type="function">
    <text evidence="2">DNA polymerase III is a complex, multichain enzyme responsible for most of the replicative synthesis in bacteria. The epsilon subunit contain the editing function and is a proofreading 3'-5' exonuclease.</text>
</comment>
<dbReference type="InterPro" id="IPR012337">
    <property type="entry name" value="RNaseH-like_sf"/>
</dbReference>